<proteinExistence type="predicted"/>
<dbReference type="EMBL" id="VBRY01000016">
    <property type="protein sequence ID" value="TLS65489.1"/>
    <property type="molecule type" value="Genomic_DNA"/>
</dbReference>
<dbReference type="AlphaFoldDB" id="A0A5R9GKB4"/>
<reference evidence="1 2" key="1">
    <citation type="journal article" date="2019" name="Appl. Environ. Microbiol.">
        <title>Environmental Evidence and Genomic Insight of Iron-oxidizing Bacteria Preference Towards More Corrosion Resistant Stainless Steel at Higher Salinities.</title>
        <authorList>
            <person name="Garrison C.E."/>
            <person name="Price K.A."/>
            <person name="Field E.K."/>
        </authorList>
    </citation>
    <scope>NUCLEOTIDE SEQUENCE [LARGE SCALE GENOMIC DNA]</scope>
    <source>
        <strain evidence="1 2">P3</strain>
    </source>
</reference>
<organism evidence="1 2">
    <name type="scientific">Mariprofundus erugo</name>
    <dbReference type="NCBI Taxonomy" id="2528639"/>
    <lineage>
        <taxon>Bacteria</taxon>
        <taxon>Pseudomonadati</taxon>
        <taxon>Pseudomonadota</taxon>
        <taxon>Candidatius Mariprofundia</taxon>
        <taxon>Mariprofundales</taxon>
        <taxon>Mariprofundaceae</taxon>
        <taxon>Mariprofundus</taxon>
    </lineage>
</organism>
<gene>
    <name evidence="1" type="ORF">FEF65_12895</name>
</gene>
<evidence type="ECO:0000313" key="1">
    <source>
        <dbReference type="EMBL" id="TLS65489.1"/>
    </source>
</evidence>
<accession>A0A5R9GKB4</accession>
<sequence length="186" mass="20817">MLLPPPRPKAARLWPLFLVLLLLIAASGFWIQKDAWMDNRQVRSLLLAIGMQLPDRAGDWRIDPASIKPHWITRDDGTRVLLVHGMLQNLLATDRPLPPLAVTFFSVEQPRQPLGSAIVHIIRPPDEESIRQSGYLNPARDLNLAPAGSKYAFDILMQDVPDQTTDFTLLPVGDDPQPKESTPAHD</sequence>
<name>A0A5R9GKB4_9PROT</name>
<protein>
    <submittedName>
        <fullName evidence="1">DUF3426 domain-containing protein</fullName>
    </submittedName>
</protein>
<keyword evidence="2" id="KW-1185">Reference proteome</keyword>
<evidence type="ECO:0000313" key="2">
    <source>
        <dbReference type="Proteomes" id="UP000306585"/>
    </source>
</evidence>
<dbReference type="Pfam" id="PF11906">
    <property type="entry name" value="DUF3426"/>
    <property type="match status" value="1"/>
</dbReference>
<comment type="caution">
    <text evidence="1">The sequence shown here is derived from an EMBL/GenBank/DDBJ whole genome shotgun (WGS) entry which is preliminary data.</text>
</comment>
<dbReference type="Proteomes" id="UP000306585">
    <property type="component" value="Unassembled WGS sequence"/>
</dbReference>
<dbReference type="OrthoDB" id="5294153at2"/>
<dbReference type="InterPro" id="IPR021834">
    <property type="entry name" value="DUF3426"/>
</dbReference>